<dbReference type="AlphaFoldDB" id="A0AAR5P170"/>
<feature type="compositionally biased region" description="Basic and acidic residues" evidence="1">
    <location>
        <begin position="41"/>
        <end position="50"/>
    </location>
</feature>
<keyword evidence="3" id="KW-1185">Reference proteome</keyword>
<feature type="region of interest" description="Disordered" evidence="1">
    <location>
        <begin position="25"/>
        <end position="86"/>
    </location>
</feature>
<reference evidence="2" key="2">
    <citation type="submission" date="2024-08" db="UniProtKB">
        <authorList>
            <consortium name="EnsemblMetazoa"/>
        </authorList>
    </citation>
    <scope>IDENTIFICATION</scope>
</reference>
<protein>
    <submittedName>
        <fullName evidence="2">Uncharacterized protein</fullName>
    </submittedName>
</protein>
<feature type="region of interest" description="Disordered" evidence="1">
    <location>
        <begin position="128"/>
        <end position="152"/>
    </location>
</feature>
<evidence type="ECO:0000256" key="1">
    <source>
        <dbReference type="SAM" id="MobiDB-lite"/>
    </source>
</evidence>
<dbReference type="Proteomes" id="UP000019118">
    <property type="component" value="Unassembled WGS sequence"/>
</dbReference>
<proteinExistence type="predicted"/>
<sequence>MNEHERDIISNSSIGGSVRIPFKAQALSNENGEDNSLPKANDIERNYRSDDTEEIVSTDNPTSPFPAPTPKLVSPRSPVPLHRQASPFPLESINSRRVNYQPVTDRLRTIGVSGEVIYATGNMKNLSNNTALSRSGRRHRMGGMTSSSSATSCNSICNENILQPNGDIPYHEQHTR</sequence>
<feature type="compositionally biased region" description="Low complexity" evidence="1">
    <location>
        <begin position="142"/>
        <end position="152"/>
    </location>
</feature>
<organism evidence="2 3">
    <name type="scientific">Dendroctonus ponderosae</name>
    <name type="common">Mountain pine beetle</name>
    <dbReference type="NCBI Taxonomy" id="77166"/>
    <lineage>
        <taxon>Eukaryota</taxon>
        <taxon>Metazoa</taxon>
        <taxon>Ecdysozoa</taxon>
        <taxon>Arthropoda</taxon>
        <taxon>Hexapoda</taxon>
        <taxon>Insecta</taxon>
        <taxon>Pterygota</taxon>
        <taxon>Neoptera</taxon>
        <taxon>Endopterygota</taxon>
        <taxon>Coleoptera</taxon>
        <taxon>Polyphaga</taxon>
        <taxon>Cucujiformia</taxon>
        <taxon>Curculionidae</taxon>
        <taxon>Scolytinae</taxon>
        <taxon>Dendroctonus</taxon>
    </lineage>
</organism>
<evidence type="ECO:0000313" key="3">
    <source>
        <dbReference type="Proteomes" id="UP000019118"/>
    </source>
</evidence>
<accession>A0AAR5P170</accession>
<dbReference type="EnsemblMetazoa" id="XM_019899058.1">
    <property type="protein sequence ID" value="XP_019754617.1"/>
    <property type="gene ID" value="LOC109533679"/>
</dbReference>
<evidence type="ECO:0000313" key="2">
    <source>
        <dbReference type="EnsemblMetazoa" id="XP_019754617.1"/>
    </source>
</evidence>
<name>A0AAR5P170_DENPD</name>
<reference evidence="3" key="1">
    <citation type="journal article" date="2013" name="Genome Biol.">
        <title>Draft genome of the mountain pine beetle, Dendroctonus ponderosae Hopkins, a major forest pest.</title>
        <authorList>
            <person name="Keeling C.I."/>
            <person name="Yuen M.M."/>
            <person name="Liao N.Y."/>
            <person name="Docking T.R."/>
            <person name="Chan S.K."/>
            <person name="Taylor G.A."/>
            <person name="Palmquist D.L."/>
            <person name="Jackman S.D."/>
            <person name="Nguyen A."/>
            <person name="Li M."/>
            <person name="Henderson H."/>
            <person name="Janes J.K."/>
            <person name="Zhao Y."/>
            <person name="Pandoh P."/>
            <person name="Moore R."/>
            <person name="Sperling F.A."/>
            <person name="Huber D.P."/>
            <person name="Birol I."/>
            <person name="Jones S.J."/>
            <person name="Bohlmann J."/>
        </authorList>
    </citation>
    <scope>NUCLEOTIDE SEQUENCE</scope>
</reference>